<dbReference type="EMBL" id="OMOD01000006">
    <property type="protein sequence ID" value="SPF32094.1"/>
    <property type="molecule type" value="Genomic_DNA"/>
</dbReference>
<evidence type="ECO:0000313" key="2">
    <source>
        <dbReference type="Proteomes" id="UP000238701"/>
    </source>
</evidence>
<gene>
    <name evidence="1" type="ORF">SBA1_1030028</name>
</gene>
<proteinExistence type="predicted"/>
<accession>A0A2U3JXD8</accession>
<reference evidence="2" key="1">
    <citation type="submission" date="2018-02" db="EMBL/GenBank/DDBJ databases">
        <authorList>
            <person name="Hausmann B."/>
        </authorList>
    </citation>
    <scope>NUCLEOTIDE SEQUENCE [LARGE SCALE GENOMIC DNA]</scope>
    <source>
        <strain evidence="2">Peat soil MAG SbA1</strain>
    </source>
</reference>
<evidence type="ECO:0000313" key="1">
    <source>
        <dbReference type="EMBL" id="SPF32094.1"/>
    </source>
</evidence>
<sequence>MVVPTGFFQSLAPDASPMKFSTPIGALSGNRVQVILPAVVSMMAVGRAGACTAGWAAALGLAAGAAWLLVCAKATKAVINISIRINNALRMGAPWI</sequence>
<organism evidence="1 2">
    <name type="scientific">Candidatus Sulfotelmatobacter kueseliae</name>
    <dbReference type="NCBI Taxonomy" id="2042962"/>
    <lineage>
        <taxon>Bacteria</taxon>
        <taxon>Pseudomonadati</taxon>
        <taxon>Acidobacteriota</taxon>
        <taxon>Terriglobia</taxon>
        <taxon>Terriglobales</taxon>
        <taxon>Candidatus Korobacteraceae</taxon>
        <taxon>Candidatus Sulfotelmatobacter</taxon>
    </lineage>
</organism>
<dbReference type="AlphaFoldDB" id="A0A2U3JXD8"/>
<dbReference type="Proteomes" id="UP000238701">
    <property type="component" value="Unassembled WGS sequence"/>
</dbReference>
<protein>
    <submittedName>
        <fullName evidence="1">Uncharacterized protein</fullName>
    </submittedName>
</protein>
<name>A0A2U3JXD8_9BACT</name>